<feature type="domain" description="ABC transporter" evidence="10">
    <location>
        <begin position="403"/>
        <end position="625"/>
    </location>
</feature>
<dbReference type="Proteomes" id="UP000320333">
    <property type="component" value="Unassembled WGS sequence"/>
</dbReference>
<feature type="transmembrane region" description="Helical" evidence="9">
    <location>
        <begin position="281"/>
        <end position="302"/>
    </location>
</feature>
<dbReference type="InterPro" id="IPR003593">
    <property type="entry name" value="AAA+_ATPase"/>
</dbReference>
<feature type="transmembrane region" description="Helical" evidence="9">
    <location>
        <begin position="913"/>
        <end position="931"/>
    </location>
</feature>
<dbReference type="FunFam" id="3.40.50.300:FF:000630">
    <property type="entry name" value="ATP-binding cassette (ABC) transporter, putative"/>
    <property type="match status" value="1"/>
</dbReference>
<keyword evidence="8 9" id="KW-0472">Membrane</keyword>
<dbReference type="AlphaFoldDB" id="A0A507FAZ3"/>
<keyword evidence="7 9" id="KW-1133">Transmembrane helix</keyword>
<keyword evidence="2" id="KW-0813">Transport</keyword>
<evidence type="ECO:0000256" key="6">
    <source>
        <dbReference type="ARBA" id="ARBA00022840"/>
    </source>
</evidence>
<dbReference type="InterPro" id="IPR050173">
    <property type="entry name" value="ABC_transporter_C-like"/>
</dbReference>
<dbReference type="Gene3D" id="3.40.50.300">
    <property type="entry name" value="P-loop containing nucleotide triphosphate hydrolases"/>
    <property type="match status" value="2"/>
</dbReference>
<evidence type="ECO:0000256" key="5">
    <source>
        <dbReference type="ARBA" id="ARBA00022741"/>
    </source>
</evidence>
<feature type="domain" description="ABC transmembrane type-1" evidence="11">
    <location>
        <begin position="81"/>
        <end position="348"/>
    </location>
</feature>
<dbReference type="Pfam" id="PF00664">
    <property type="entry name" value="ABC_membrane"/>
    <property type="match status" value="2"/>
</dbReference>
<dbReference type="GO" id="GO:0005524">
    <property type="term" value="F:ATP binding"/>
    <property type="evidence" value="ECO:0007669"/>
    <property type="project" value="UniProtKB-KW"/>
</dbReference>
<feature type="transmembrane region" description="Helical" evidence="9">
    <location>
        <begin position="193"/>
        <end position="226"/>
    </location>
</feature>
<evidence type="ECO:0000259" key="10">
    <source>
        <dbReference type="PROSITE" id="PS50893"/>
    </source>
</evidence>
<evidence type="ECO:0000256" key="8">
    <source>
        <dbReference type="ARBA" id="ARBA00023136"/>
    </source>
</evidence>
<feature type="transmembrane region" description="Helical" evidence="9">
    <location>
        <begin position="796"/>
        <end position="817"/>
    </location>
</feature>
<dbReference type="InterPro" id="IPR011527">
    <property type="entry name" value="ABC1_TM_dom"/>
</dbReference>
<keyword evidence="13" id="KW-1185">Reference proteome</keyword>
<dbReference type="EMBL" id="QEAP01000190">
    <property type="protein sequence ID" value="TPX73364.1"/>
    <property type="molecule type" value="Genomic_DNA"/>
</dbReference>
<dbReference type="InterPro" id="IPR027417">
    <property type="entry name" value="P-loop_NTPase"/>
</dbReference>
<feature type="domain" description="ABC transporter" evidence="10">
    <location>
        <begin position="1010"/>
        <end position="1240"/>
    </location>
</feature>
<dbReference type="InterPro" id="IPR003439">
    <property type="entry name" value="ABC_transporter-like_ATP-bd"/>
</dbReference>
<organism evidence="12 13">
    <name type="scientific">Chytriomyces confervae</name>
    <dbReference type="NCBI Taxonomy" id="246404"/>
    <lineage>
        <taxon>Eukaryota</taxon>
        <taxon>Fungi</taxon>
        <taxon>Fungi incertae sedis</taxon>
        <taxon>Chytridiomycota</taxon>
        <taxon>Chytridiomycota incertae sedis</taxon>
        <taxon>Chytridiomycetes</taxon>
        <taxon>Chytridiales</taxon>
        <taxon>Chytriomycetaceae</taxon>
        <taxon>Chytriomyces</taxon>
    </lineage>
</organism>
<dbReference type="InterPro" id="IPR036640">
    <property type="entry name" value="ABC1_TM_sf"/>
</dbReference>
<dbReference type="PROSITE" id="PS50929">
    <property type="entry name" value="ABC_TM1F"/>
    <property type="match status" value="2"/>
</dbReference>
<dbReference type="SUPFAM" id="SSF90123">
    <property type="entry name" value="ABC transporter transmembrane region"/>
    <property type="match status" value="2"/>
</dbReference>
<feature type="transmembrane region" description="Helical" evidence="9">
    <location>
        <begin position="687"/>
        <end position="707"/>
    </location>
</feature>
<dbReference type="PANTHER" id="PTHR24223:SF443">
    <property type="entry name" value="MULTIDRUG-RESISTANCE LIKE PROTEIN 1, ISOFORM I"/>
    <property type="match status" value="1"/>
</dbReference>
<evidence type="ECO:0000259" key="11">
    <source>
        <dbReference type="PROSITE" id="PS50929"/>
    </source>
</evidence>
<gene>
    <name evidence="12" type="ORF">CcCBS67573_g05352</name>
</gene>
<evidence type="ECO:0000256" key="1">
    <source>
        <dbReference type="ARBA" id="ARBA00004128"/>
    </source>
</evidence>
<dbReference type="Pfam" id="PF00005">
    <property type="entry name" value="ABC_tran"/>
    <property type="match status" value="2"/>
</dbReference>
<dbReference type="InterPro" id="IPR017871">
    <property type="entry name" value="ABC_transporter-like_CS"/>
</dbReference>
<reference evidence="12 13" key="1">
    <citation type="journal article" date="2019" name="Sci. Rep.">
        <title>Comparative genomics of chytrid fungi reveal insights into the obligate biotrophic and pathogenic lifestyle of Synchytrium endobioticum.</title>
        <authorList>
            <person name="van de Vossenberg B.T.L.H."/>
            <person name="Warris S."/>
            <person name="Nguyen H.D.T."/>
            <person name="van Gent-Pelzer M.P.E."/>
            <person name="Joly D.L."/>
            <person name="van de Geest H.C."/>
            <person name="Bonants P.J.M."/>
            <person name="Smith D.S."/>
            <person name="Levesque C.A."/>
            <person name="van der Lee T.A.J."/>
        </authorList>
    </citation>
    <scope>NUCLEOTIDE SEQUENCE [LARGE SCALE GENOMIC DNA]</scope>
    <source>
        <strain evidence="12 13">CBS 675.73</strain>
    </source>
</reference>
<keyword evidence="5" id="KW-0547">Nucleotide-binding</keyword>
<dbReference type="PROSITE" id="PS50893">
    <property type="entry name" value="ABC_TRANSPORTER_2"/>
    <property type="match status" value="2"/>
</dbReference>
<evidence type="ECO:0000256" key="3">
    <source>
        <dbReference type="ARBA" id="ARBA00022692"/>
    </source>
</evidence>
<evidence type="ECO:0000256" key="9">
    <source>
        <dbReference type="SAM" id="Phobius"/>
    </source>
</evidence>
<accession>A0A507FAZ3</accession>
<feature type="transmembrane region" description="Helical" evidence="9">
    <location>
        <begin position="823"/>
        <end position="842"/>
    </location>
</feature>
<dbReference type="InterPro" id="IPR044726">
    <property type="entry name" value="ABCC_6TM_D2"/>
</dbReference>
<keyword evidence="4" id="KW-0677">Repeat</keyword>
<feature type="transmembrane region" description="Helical" evidence="9">
    <location>
        <begin position="727"/>
        <end position="749"/>
    </location>
</feature>
<dbReference type="CDD" id="cd18580">
    <property type="entry name" value="ABC_6TM_ABCC_D2"/>
    <property type="match status" value="1"/>
</dbReference>
<dbReference type="PANTHER" id="PTHR24223">
    <property type="entry name" value="ATP-BINDING CASSETTE SUB-FAMILY C"/>
    <property type="match status" value="1"/>
</dbReference>
<dbReference type="FunFam" id="1.20.1560.10:FF:000013">
    <property type="entry name" value="ABC transporter C family member 2"/>
    <property type="match status" value="1"/>
</dbReference>
<comment type="caution">
    <text evidence="12">The sequence shown here is derived from an EMBL/GenBank/DDBJ whole genome shotgun (WGS) entry which is preliminary data.</text>
</comment>
<dbReference type="CDD" id="cd18579">
    <property type="entry name" value="ABC_6TM_ABCC_D1"/>
    <property type="match status" value="1"/>
</dbReference>
<name>A0A507FAZ3_9FUNG</name>
<dbReference type="Gene3D" id="1.20.1560.10">
    <property type="entry name" value="ABC transporter type 1, transmembrane domain"/>
    <property type="match status" value="2"/>
</dbReference>
<evidence type="ECO:0000256" key="2">
    <source>
        <dbReference type="ARBA" id="ARBA00022448"/>
    </source>
</evidence>
<dbReference type="InterPro" id="IPR044746">
    <property type="entry name" value="ABCC_6TM_D1"/>
</dbReference>
<dbReference type="CDD" id="cd03244">
    <property type="entry name" value="ABCC_MRP_domain2"/>
    <property type="match status" value="1"/>
</dbReference>
<dbReference type="CDD" id="cd03250">
    <property type="entry name" value="ABCC_MRP_domain1"/>
    <property type="match status" value="1"/>
</dbReference>
<keyword evidence="3 9" id="KW-0812">Transmembrane</keyword>
<keyword evidence="6" id="KW-0067">ATP-binding</keyword>
<dbReference type="GO" id="GO:0016887">
    <property type="term" value="F:ATP hydrolysis activity"/>
    <property type="evidence" value="ECO:0007669"/>
    <property type="project" value="InterPro"/>
</dbReference>
<evidence type="ECO:0000256" key="7">
    <source>
        <dbReference type="ARBA" id="ARBA00022989"/>
    </source>
</evidence>
<dbReference type="FunFam" id="3.40.50.300:FF:000997">
    <property type="entry name" value="Multidrug resistance-associated protein 1"/>
    <property type="match status" value="1"/>
</dbReference>
<dbReference type="SUPFAM" id="SSF52540">
    <property type="entry name" value="P-loop containing nucleoside triphosphate hydrolases"/>
    <property type="match status" value="2"/>
</dbReference>
<protein>
    <submittedName>
        <fullName evidence="12">Uncharacterized protein</fullName>
    </submittedName>
</protein>
<feature type="domain" description="ABC transmembrane type-1" evidence="11">
    <location>
        <begin position="688"/>
        <end position="971"/>
    </location>
</feature>
<dbReference type="STRING" id="246404.A0A507FAZ3"/>
<dbReference type="SMART" id="SM00382">
    <property type="entry name" value="AAA"/>
    <property type="match status" value="2"/>
</dbReference>
<dbReference type="PROSITE" id="PS00211">
    <property type="entry name" value="ABC_TRANSPORTER_1"/>
    <property type="match status" value="2"/>
</dbReference>
<sequence length="1251" mass="137801">MDIALFWLTPLLRKGLKSSLDATDLPPIAPANSSAAAAASLQRLSSVFHQVSYPAFYSALFEALFRAHWREWLAGAVCDTLSNGFALAVPILISKIVDSLGTNEAKPLVVAMFVCVLGRLVFRQIAAQLHRDVQYRVKAALSGAIFEKAFRLSTASSKEFNDGRILLMINVDVPAIMRIILNIHKSVMIPFQIIGMLVLLYSLIGISIIPAIATVILGLGFQSLLLHYSTPSQRNLLTKSDRRISLIKETFQAIKIIKLRGAEGHFLSIIEAARSTQLVSLVLYNAFIGSVFAILSVIPTLIPMSSFIFYAVHNSSFSANLIFPALAYFQMLFQPLNDFPQVLMGLIACKISWKRVTEFLAAEENESVSSNKLHPTQAVAAPDDKNAISFHASFEWTVREPAFEAADMGSLPNKTISGLFDWKLDVKKGSLVAIVGSVGSGKSSFFSACTGQMTKTDGNVRVNGSVAICLQQPWLYSDSVKDNIVFGHDFDVARFENAVEMCALSSDICDFQNGIDTLIGEKGISLSGGQKARVALARAVYDDPDIFLLDDPLAALDAHVGKHIFEKCIKGLKERKKTVLLSTHQLHVLPHVDYVVVVDEGGIVEQGIFADLAVRERGVLAELVKNMKLGSPENESNNVKDDDGKTFEIQKEPKNDGLAVAEEDRERGAVKLSNLWQYYQFGGGWPFVILLLVLLTLLAGTMFFSQYALVWWTSDTLGWTSAQYLNLYTYVSMGQILVFVLFSSLLNYIGYMAAKNFHHQAMSSLCRAPMSFFDNQPIGRIIYRLSNDVQEIDMNLWWIFLNVYYLGAGALCSLIIMVVLSPYMLILIAGIAVLNLQTVRLYRSNFRELKRISVTQASPVSGFISETLSGLSTIRTFRGASDRAIARQRILLDASLVAAYVQDSLSIWVNLRIGLFTAMTVFGVGLLGVFLQNGGGSGGNKEALMGAALASSWQISVTITQLVFMSGMLDLGMVSIERLTHYATKLPCEKEAHCECDPKDGEEWPQRGEIEFENVVLKYESRDAPVINDLSLKIAAGEKVGVCGRTGSGKSSLLGCLFRIVELSGGRICIDGQDIGLMGLSTLRSRLQIIPQEPVMFSGTIRSNLDYYNEFQDADIWEALHLVGLAECLEKLESEVENNGENFSVGQRQLMCLARAILHKPKILVLDEASSAVDTQSDLLIQKVIKSQFSESTVISIAHRLNTIMDADRVMVLDAGRVVELGSPSNLLQIEGGVFRRLVHEELKEGYHKCH</sequence>
<evidence type="ECO:0000313" key="13">
    <source>
        <dbReference type="Proteomes" id="UP000320333"/>
    </source>
</evidence>
<dbReference type="OrthoDB" id="4865934at2759"/>
<feature type="transmembrane region" description="Helical" evidence="9">
    <location>
        <begin position="308"/>
        <end position="329"/>
    </location>
</feature>
<comment type="subcellular location">
    <subcellularLocation>
        <location evidence="1">Vacuole membrane</location>
        <topology evidence="1">Multi-pass membrane protein</topology>
    </subcellularLocation>
</comment>
<dbReference type="GO" id="GO:0000329">
    <property type="term" value="C:fungal-type vacuole membrane"/>
    <property type="evidence" value="ECO:0007669"/>
    <property type="project" value="UniProtKB-ARBA"/>
</dbReference>
<proteinExistence type="predicted"/>
<dbReference type="GO" id="GO:0140359">
    <property type="term" value="F:ABC-type transporter activity"/>
    <property type="evidence" value="ECO:0007669"/>
    <property type="project" value="InterPro"/>
</dbReference>
<evidence type="ECO:0000256" key="4">
    <source>
        <dbReference type="ARBA" id="ARBA00022737"/>
    </source>
</evidence>
<evidence type="ECO:0000313" key="12">
    <source>
        <dbReference type="EMBL" id="TPX73364.1"/>
    </source>
</evidence>